<evidence type="ECO:0000256" key="1">
    <source>
        <dbReference type="SAM" id="MobiDB-lite"/>
    </source>
</evidence>
<dbReference type="OrthoDB" id="10368617at2759"/>
<proteinExistence type="predicted"/>
<evidence type="ECO:0000313" key="3">
    <source>
        <dbReference type="Proteomes" id="UP000030745"/>
    </source>
</evidence>
<dbReference type="OMA" id="HTHVRVE"/>
<reference evidence="2 3" key="1">
    <citation type="journal article" date="2013" name="PLoS Genet.">
        <title>Distinctive expansion of potential virulence genes in the genome of the oomycete fish pathogen Saprolegnia parasitica.</title>
        <authorList>
            <person name="Jiang R.H."/>
            <person name="de Bruijn I."/>
            <person name="Haas B.J."/>
            <person name="Belmonte R."/>
            <person name="Lobach L."/>
            <person name="Christie J."/>
            <person name="van den Ackerveken G."/>
            <person name="Bottin A."/>
            <person name="Bulone V."/>
            <person name="Diaz-Moreno S.M."/>
            <person name="Dumas B."/>
            <person name="Fan L."/>
            <person name="Gaulin E."/>
            <person name="Govers F."/>
            <person name="Grenville-Briggs L.J."/>
            <person name="Horner N.R."/>
            <person name="Levin J.Z."/>
            <person name="Mammella M."/>
            <person name="Meijer H.J."/>
            <person name="Morris P."/>
            <person name="Nusbaum C."/>
            <person name="Oome S."/>
            <person name="Phillips A.J."/>
            <person name="van Rooyen D."/>
            <person name="Rzeszutek E."/>
            <person name="Saraiva M."/>
            <person name="Secombes C.J."/>
            <person name="Seidl M.F."/>
            <person name="Snel B."/>
            <person name="Stassen J.H."/>
            <person name="Sykes S."/>
            <person name="Tripathy S."/>
            <person name="van den Berg H."/>
            <person name="Vega-Arreguin J.C."/>
            <person name="Wawra S."/>
            <person name="Young S.K."/>
            <person name="Zeng Q."/>
            <person name="Dieguez-Uribeondo J."/>
            <person name="Russ C."/>
            <person name="Tyler B.M."/>
            <person name="van West P."/>
        </authorList>
    </citation>
    <scope>NUCLEOTIDE SEQUENCE [LARGE SCALE GENOMIC DNA]</scope>
    <source>
        <strain evidence="2 3">CBS 223.65</strain>
    </source>
</reference>
<sequence>METLAWSQDRVSLGDDTFYTDKLVKTRSDRVVSFAPTVDTASDASLSPRTPHGTLLSAWSSISDSSFAQLLPSLSEVESEDARGAERDDGAYRLDRATQPDENETGEDDEWVPRHAEVWRRSASELADCVAAALASSRSGTVEPTKNQLLAKRILKPDRTIPRTKLRFLRRRTTRVAFSTATIYEFARTLGGCTVPTQADGPSLGMAYHHTRVRVEFVSVRGRREALTPLALSDRYELLWAAGCAADAMDDAWAETEALHAHRMAALRELVADEDAALEKAWRRWTVRQCMLAHTTSL</sequence>
<evidence type="ECO:0000313" key="2">
    <source>
        <dbReference type="EMBL" id="KDO19446.1"/>
    </source>
</evidence>
<keyword evidence="3" id="KW-1185">Reference proteome</keyword>
<feature type="region of interest" description="Disordered" evidence="1">
    <location>
        <begin position="77"/>
        <end position="110"/>
    </location>
</feature>
<dbReference type="EMBL" id="KK583350">
    <property type="protein sequence ID" value="KDO19446.1"/>
    <property type="molecule type" value="Genomic_DNA"/>
</dbReference>
<accession>A0A067BYP6</accession>
<feature type="compositionally biased region" description="Acidic residues" evidence="1">
    <location>
        <begin position="101"/>
        <end position="110"/>
    </location>
</feature>
<feature type="compositionally biased region" description="Basic and acidic residues" evidence="1">
    <location>
        <begin position="80"/>
        <end position="99"/>
    </location>
</feature>
<dbReference type="RefSeq" id="XP_012209829.1">
    <property type="nucleotide sequence ID" value="XM_012354439.1"/>
</dbReference>
<protein>
    <submittedName>
        <fullName evidence="2">Uncharacterized protein</fullName>
    </submittedName>
</protein>
<dbReference type="VEuPathDB" id="FungiDB:SPRG_15351"/>
<name>A0A067BYP6_SAPPC</name>
<dbReference type="GeneID" id="24137087"/>
<gene>
    <name evidence="2" type="ORF">SPRG_15351</name>
</gene>
<dbReference type="AlphaFoldDB" id="A0A067BYP6"/>
<dbReference type="KEGG" id="spar:SPRG_15351"/>
<dbReference type="Proteomes" id="UP000030745">
    <property type="component" value="Unassembled WGS sequence"/>
</dbReference>
<organism evidence="2 3">
    <name type="scientific">Saprolegnia parasitica (strain CBS 223.65)</name>
    <dbReference type="NCBI Taxonomy" id="695850"/>
    <lineage>
        <taxon>Eukaryota</taxon>
        <taxon>Sar</taxon>
        <taxon>Stramenopiles</taxon>
        <taxon>Oomycota</taxon>
        <taxon>Saprolegniomycetes</taxon>
        <taxon>Saprolegniales</taxon>
        <taxon>Saprolegniaceae</taxon>
        <taxon>Saprolegnia</taxon>
    </lineage>
</organism>